<dbReference type="Gene3D" id="3.90.70.10">
    <property type="entry name" value="Cysteine proteinases"/>
    <property type="match status" value="1"/>
</dbReference>
<dbReference type="PROSITE" id="PS00973">
    <property type="entry name" value="USP_2"/>
    <property type="match status" value="1"/>
</dbReference>
<feature type="region of interest" description="Disordered" evidence="10">
    <location>
        <begin position="804"/>
        <end position="826"/>
    </location>
</feature>
<dbReference type="InterPro" id="IPR038765">
    <property type="entry name" value="Papain-like_cys_pep_sf"/>
</dbReference>
<keyword evidence="6" id="KW-0833">Ubl conjugation pathway</keyword>
<evidence type="ECO:0000256" key="3">
    <source>
        <dbReference type="ARBA" id="ARBA00009085"/>
    </source>
</evidence>
<dbReference type="PROSITE" id="PS50053">
    <property type="entry name" value="UBIQUITIN_2"/>
    <property type="match status" value="1"/>
</dbReference>
<dbReference type="Pfam" id="PF06337">
    <property type="entry name" value="DUSP"/>
    <property type="match status" value="1"/>
</dbReference>
<feature type="domain" description="DUSP" evidence="13">
    <location>
        <begin position="341"/>
        <end position="433"/>
    </location>
</feature>
<sequence length="929" mass="104220">MRPNTRNKNKRQRPSDSSSQILRKIYEANDITEEDRLDDTQGATLSTPTTSDFRDHLSSSHRPLPAQTIVQHLFRGTVSHVTTCSKCGRDSEASSQVEDFYALELNVKVWMIVLSDYLCLEHLDGDNQYFCGSCHARVDATRCIKLRTLPPVFTFLLKPCVFLPKTTAKKKITSSFPFPKSRLAESSENEFTYELSAVLIHKGSAVNSGHYVAHIKNEKTGLSWIFDDQQVSELGTHPFIEGSSSTPKSESNGASSSGKDTTESEVFSSTDAYMLIYSLRSSKIESLEGQRENPIDITKGDVEQPEGGYLPPHLDEWISDLNATFLEGCKQFDLRKERELNTLTERRQEVRTILSEAAVQSLEDQYFWISTDWLRLWADTISPPALDNTPLLCSHGKVLASKITCMKRISELAWTKLESKFNGGPKLGKGDYCRECLMDGARMVVSSDSYRDRRTFMKSIAGDVLSGKFEDGEYYVSKAWLQQWVKRKNLDAPSEADAGRPTNAITCSHGGLMPEQAPGAKRILVPENFWSFLVEDALKVTPEDTSGCPCFPLDSSQCSHCTSELSEVADVEDALRTIKAKQRQNHEKLATGKGIALAPQSRYFLVPSPWLVQWRSCINMTGKNSSSVPEPELLNGVIDTLKCEKHKRLLERLPELVCKRGSFFQKNSSVSAWEDLKSLVLTLVTGSDSLVLWLCGVITGSTEKLTIIPEDDWKCFCEEWEGSWRMESLLFLRLNGSASQDVIDLEKDMDIDTQQLILRTSPEVCEECIGDRESCELMQKLSYSEGEVSVCLVRGKEAPKSMLEASDSGLEVDRRTSKRSRRTNYGKQTSLKVSATTTVYQLKMMIWQLLGVMKENQELHKGTQVIDQESATLADMNIFPGDKLWVRDTEIHEHRDIADGICDKKMGHQDIEAGFRGTLLTGDITSEAG</sequence>
<keyword evidence="7" id="KW-0378">Hydrolase</keyword>
<evidence type="ECO:0000259" key="12">
    <source>
        <dbReference type="PROSITE" id="PS50235"/>
    </source>
</evidence>
<protein>
    <recommendedName>
        <fullName evidence="4">ubiquitinyl hydrolase 1</fullName>
        <ecNumber evidence="4">3.4.19.12</ecNumber>
    </recommendedName>
</protein>
<feature type="compositionally biased region" description="Polar residues" evidence="10">
    <location>
        <begin position="242"/>
        <end position="265"/>
    </location>
</feature>
<evidence type="ECO:0000256" key="6">
    <source>
        <dbReference type="ARBA" id="ARBA00022786"/>
    </source>
</evidence>
<dbReference type="InterPro" id="IPR035927">
    <property type="entry name" value="DUSP-like_sf"/>
</dbReference>
<keyword evidence="8" id="KW-0788">Thiol protease</keyword>
<dbReference type="Gene3D" id="3.10.20.90">
    <property type="entry name" value="Phosphatidylinositol 3-kinase Catalytic Subunit, Chain A, domain 1"/>
    <property type="match status" value="1"/>
</dbReference>
<dbReference type="PANTHER" id="PTHR24006:SF722">
    <property type="entry name" value="UBIQUITIN CARBOXYL-TERMINAL HYDROLASE 48"/>
    <property type="match status" value="1"/>
</dbReference>
<evidence type="ECO:0000256" key="2">
    <source>
        <dbReference type="ARBA" id="ARBA00004123"/>
    </source>
</evidence>
<evidence type="ECO:0000256" key="4">
    <source>
        <dbReference type="ARBA" id="ARBA00012759"/>
    </source>
</evidence>
<dbReference type="PANTHER" id="PTHR24006">
    <property type="entry name" value="UBIQUITIN CARBOXYL-TERMINAL HYDROLASE"/>
    <property type="match status" value="1"/>
</dbReference>
<dbReference type="InterPro" id="IPR044743">
    <property type="entry name" value="Ubl_USP48"/>
</dbReference>
<dbReference type="PROSITE" id="PS51283">
    <property type="entry name" value="DUSP"/>
    <property type="match status" value="2"/>
</dbReference>
<dbReference type="InterPro" id="IPR000626">
    <property type="entry name" value="Ubiquitin-like_dom"/>
</dbReference>
<keyword evidence="15" id="KW-1185">Reference proteome</keyword>
<dbReference type="InterPro" id="IPR028889">
    <property type="entry name" value="USP"/>
</dbReference>
<evidence type="ECO:0000256" key="5">
    <source>
        <dbReference type="ARBA" id="ARBA00022670"/>
    </source>
</evidence>
<feature type="region of interest" description="Disordered" evidence="10">
    <location>
        <begin position="36"/>
        <end position="59"/>
    </location>
</feature>
<evidence type="ECO:0000256" key="8">
    <source>
        <dbReference type="ARBA" id="ARBA00022807"/>
    </source>
</evidence>
<dbReference type="EC" id="3.4.19.12" evidence="4"/>
<organism evidence="14 15">
    <name type="scientific">Brassica napus</name>
    <name type="common">Rape</name>
    <dbReference type="NCBI Taxonomy" id="3708"/>
    <lineage>
        <taxon>Eukaryota</taxon>
        <taxon>Viridiplantae</taxon>
        <taxon>Streptophyta</taxon>
        <taxon>Embryophyta</taxon>
        <taxon>Tracheophyta</taxon>
        <taxon>Spermatophyta</taxon>
        <taxon>Magnoliopsida</taxon>
        <taxon>eudicotyledons</taxon>
        <taxon>Gunneridae</taxon>
        <taxon>Pentapetalae</taxon>
        <taxon>rosids</taxon>
        <taxon>malvids</taxon>
        <taxon>Brassicales</taxon>
        <taxon>Brassicaceae</taxon>
        <taxon>Brassiceae</taxon>
        <taxon>Brassica</taxon>
    </lineage>
</organism>
<comment type="catalytic activity">
    <reaction evidence="1">
        <text>Thiol-dependent hydrolysis of ester, thioester, amide, peptide and isopeptide bonds formed by the C-terminal Gly of ubiquitin (a 76-residue protein attached to proteins as an intracellular targeting signal).</text>
        <dbReference type="EC" id="3.4.19.12"/>
    </reaction>
</comment>
<dbReference type="InterPro" id="IPR050164">
    <property type="entry name" value="Peptidase_C19"/>
</dbReference>
<evidence type="ECO:0000259" key="11">
    <source>
        <dbReference type="PROSITE" id="PS50053"/>
    </source>
</evidence>
<evidence type="ECO:0000313" key="15">
    <source>
        <dbReference type="Proteomes" id="UP000824890"/>
    </source>
</evidence>
<evidence type="ECO:0000256" key="1">
    <source>
        <dbReference type="ARBA" id="ARBA00000707"/>
    </source>
</evidence>
<dbReference type="SUPFAM" id="SSF54236">
    <property type="entry name" value="Ubiquitin-like"/>
    <property type="match status" value="1"/>
</dbReference>
<comment type="similarity">
    <text evidence="3">Belongs to the peptidase C19 family.</text>
</comment>
<evidence type="ECO:0000259" key="13">
    <source>
        <dbReference type="PROSITE" id="PS51283"/>
    </source>
</evidence>
<dbReference type="InterPro" id="IPR006615">
    <property type="entry name" value="Pept_C19_DUSP"/>
</dbReference>
<feature type="domain" description="USP" evidence="12">
    <location>
        <begin position="1"/>
        <end position="280"/>
    </location>
</feature>
<feature type="domain" description="DUSP" evidence="13">
    <location>
        <begin position="448"/>
        <end position="556"/>
    </location>
</feature>
<comment type="caution">
    <text evidence="14">The sequence shown here is derived from an EMBL/GenBank/DDBJ whole genome shotgun (WGS) entry which is preliminary data.</text>
</comment>
<feature type="domain" description="Ubiquitin-like" evidence="11">
    <location>
        <begin position="810"/>
        <end position="884"/>
    </location>
</feature>
<gene>
    <name evidence="14" type="ORF">HID58_055215</name>
</gene>
<evidence type="ECO:0000313" key="14">
    <source>
        <dbReference type="EMBL" id="KAH0892786.1"/>
    </source>
</evidence>
<dbReference type="SUPFAM" id="SSF54001">
    <property type="entry name" value="Cysteine proteinases"/>
    <property type="match status" value="1"/>
</dbReference>
<dbReference type="SUPFAM" id="SSF143791">
    <property type="entry name" value="DUSP-like"/>
    <property type="match status" value="2"/>
</dbReference>
<accession>A0ABQ8AJY4</accession>
<dbReference type="SMART" id="SM00695">
    <property type="entry name" value="DUSP"/>
    <property type="match status" value="1"/>
</dbReference>
<name>A0ABQ8AJY4_BRANA</name>
<feature type="compositionally biased region" description="Polar residues" evidence="10">
    <location>
        <begin position="41"/>
        <end position="51"/>
    </location>
</feature>
<dbReference type="PROSITE" id="PS50235">
    <property type="entry name" value="USP_3"/>
    <property type="match status" value="1"/>
</dbReference>
<dbReference type="CDD" id="cd01795">
    <property type="entry name" value="Ubl_USP48"/>
    <property type="match status" value="1"/>
</dbReference>
<feature type="region of interest" description="Disordered" evidence="10">
    <location>
        <begin position="237"/>
        <end position="265"/>
    </location>
</feature>
<keyword evidence="9" id="KW-0539">Nucleus</keyword>
<dbReference type="InterPro" id="IPR001394">
    <property type="entry name" value="Peptidase_C19_UCH"/>
</dbReference>
<comment type="subcellular location">
    <subcellularLocation>
        <location evidence="2">Nucleus</location>
    </subcellularLocation>
</comment>
<evidence type="ECO:0000256" key="7">
    <source>
        <dbReference type="ARBA" id="ARBA00022801"/>
    </source>
</evidence>
<proteinExistence type="inferred from homology"/>
<evidence type="ECO:0000256" key="9">
    <source>
        <dbReference type="ARBA" id="ARBA00023242"/>
    </source>
</evidence>
<dbReference type="Proteomes" id="UP000824890">
    <property type="component" value="Unassembled WGS sequence"/>
</dbReference>
<dbReference type="InterPro" id="IPR018200">
    <property type="entry name" value="USP_CS"/>
</dbReference>
<dbReference type="InterPro" id="IPR029071">
    <property type="entry name" value="Ubiquitin-like_domsf"/>
</dbReference>
<evidence type="ECO:0000256" key="10">
    <source>
        <dbReference type="SAM" id="MobiDB-lite"/>
    </source>
</evidence>
<dbReference type="Pfam" id="PF00443">
    <property type="entry name" value="UCH"/>
    <property type="match status" value="1"/>
</dbReference>
<dbReference type="EMBL" id="JAGKQM010000013">
    <property type="protein sequence ID" value="KAH0892786.1"/>
    <property type="molecule type" value="Genomic_DNA"/>
</dbReference>
<keyword evidence="5" id="KW-0645">Protease</keyword>
<reference evidence="14 15" key="1">
    <citation type="submission" date="2021-05" db="EMBL/GenBank/DDBJ databases">
        <title>Genome Assembly of Synthetic Allotetraploid Brassica napus Reveals Homoeologous Exchanges between Subgenomes.</title>
        <authorList>
            <person name="Davis J.T."/>
        </authorList>
    </citation>
    <scope>NUCLEOTIDE SEQUENCE [LARGE SCALE GENOMIC DNA]</scope>
    <source>
        <strain evidence="15">cv. Da-Ae</strain>
        <tissue evidence="14">Seedling</tissue>
    </source>
</reference>